<evidence type="ECO:0000313" key="3">
    <source>
        <dbReference type="EMBL" id="TVY10017.1"/>
    </source>
</evidence>
<dbReference type="EMBL" id="VNJI01000010">
    <property type="protein sequence ID" value="TVY10017.1"/>
    <property type="molecule type" value="Genomic_DNA"/>
</dbReference>
<organism evidence="3 4">
    <name type="scientific">Paenibacillus cremeus</name>
    <dbReference type="NCBI Taxonomy" id="2163881"/>
    <lineage>
        <taxon>Bacteria</taxon>
        <taxon>Bacillati</taxon>
        <taxon>Bacillota</taxon>
        <taxon>Bacilli</taxon>
        <taxon>Bacillales</taxon>
        <taxon>Paenibacillaceae</taxon>
        <taxon>Paenibacillus</taxon>
    </lineage>
</organism>
<gene>
    <name evidence="3" type="ORF">FPZ49_09835</name>
</gene>
<dbReference type="Gene3D" id="2.40.50.140">
    <property type="entry name" value="Nucleic acid-binding proteins"/>
    <property type="match status" value="1"/>
</dbReference>
<feature type="transmembrane region" description="Helical" evidence="1">
    <location>
        <begin position="74"/>
        <end position="95"/>
    </location>
</feature>
<evidence type="ECO:0000313" key="4">
    <source>
        <dbReference type="Proteomes" id="UP000317036"/>
    </source>
</evidence>
<accession>A0A559KD06</accession>
<keyword evidence="1" id="KW-0812">Transmembrane</keyword>
<dbReference type="InterPro" id="IPR058653">
    <property type="entry name" value="NfeD2_TM"/>
</dbReference>
<protein>
    <submittedName>
        <fullName evidence="3">Protease</fullName>
    </submittedName>
</protein>
<dbReference type="Proteomes" id="UP000317036">
    <property type="component" value="Unassembled WGS sequence"/>
</dbReference>
<comment type="caution">
    <text evidence="3">The sequence shown here is derived from an EMBL/GenBank/DDBJ whole genome shotgun (WGS) entry which is preliminary data.</text>
</comment>
<proteinExistence type="predicted"/>
<dbReference type="RefSeq" id="WP_144846000.1">
    <property type="nucleotide sequence ID" value="NZ_VNJI01000010.1"/>
</dbReference>
<evidence type="ECO:0000259" key="2">
    <source>
        <dbReference type="Pfam" id="PF25842"/>
    </source>
</evidence>
<reference evidence="3 4" key="1">
    <citation type="submission" date="2019-07" db="EMBL/GenBank/DDBJ databases">
        <authorList>
            <person name="Kim J."/>
        </authorList>
    </citation>
    <scope>NUCLEOTIDE SEQUENCE [LARGE SCALE GENOMIC DNA]</scope>
    <source>
        <strain evidence="3 4">JC52</strain>
    </source>
</reference>
<feature type="transmembrane region" description="Helical" evidence="1">
    <location>
        <begin position="6"/>
        <end position="27"/>
    </location>
</feature>
<name>A0A559KD06_9BACL</name>
<feature type="transmembrane region" description="Helical" evidence="1">
    <location>
        <begin position="48"/>
        <end position="68"/>
    </location>
</feature>
<sequence>MLELYWGLLITGVLFALVTVVFGDVLSNAMHGMFDFMSGDTHHWLQPMVLFSGITVLGGTGAMLTKYTEMMPSAVLVLSLLVAVGTAVVIFYFYVKPMQASENSVAFSMQDLVGRMGEVSVPIPARGCGEVLVRIGGSVTNQIAQSFDGVPVEAGCRVVTVEVKEGTLLVTRWEEESK</sequence>
<dbReference type="InterPro" id="IPR012340">
    <property type="entry name" value="NA-bd_OB-fold"/>
</dbReference>
<keyword evidence="1" id="KW-1133">Transmembrane helix</keyword>
<evidence type="ECO:0000256" key="1">
    <source>
        <dbReference type="SAM" id="Phobius"/>
    </source>
</evidence>
<dbReference type="GO" id="GO:0008233">
    <property type="term" value="F:peptidase activity"/>
    <property type="evidence" value="ECO:0007669"/>
    <property type="project" value="UniProtKB-KW"/>
</dbReference>
<keyword evidence="3" id="KW-0645">Protease</keyword>
<feature type="domain" description="Membrane protein NfeD2 N-terminal transmembrane" evidence="2">
    <location>
        <begin position="3"/>
        <end position="103"/>
    </location>
</feature>
<keyword evidence="4" id="KW-1185">Reference proteome</keyword>
<keyword evidence="3" id="KW-0378">Hydrolase</keyword>
<dbReference type="AlphaFoldDB" id="A0A559KD06"/>
<dbReference type="Pfam" id="PF25842">
    <property type="entry name" value="NfeD_TM"/>
    <property type="match status" value="1"/>
</dbReference>
<dbReference type="OrthoDB" id="1683445at2"/>
<keyword evidence="1" id="KW-0472">Membrane</keyword>
<dbReference type="GO" id="GO:0006508">
    <property type="term" value="P:proteolysis"/>
    <property type="evidence" value="ECO:0007669"/>
    <property type="project" value="UniProtKB-KW"/>
</dbReference>